<protein>
    <recommendedName>
        <fullName evidence="4">CBS domain-containing protein</fullName>
    </recommendedName>
</protein>
<evidence type="ECO:0000313" key="6">
    <source>
        <dbReference type="Proteomes" id="UP001344447"/>
    </source>
</evidence>
<name>A0AAN7U0U7_9MYCE</name>
<evidence type="ECO:0000256" key="1">
    <source>
        <dbReference type="ARBA" id="ARBA00022737"/>
    </source>
</evidence>
<keyword evidence="1" id="KW-0677">Repeat</keyword>
<accession>A0AAN7U0U7</accession>
<dbReference type="PANTHER" id="PTHR13780">
    <property type="entry name" value="AMP-ACTIVATED PROTEIN KINASE, GAMMA REGULATORY SUBUNIT"/>
    <property type="match status" value="1"/>
</dbReference>
<keyword evidence="2 3" id="KW-0129">CBS domain</keyword>
<dbReference type="CDD" id="cd02205">
    <property type="entry name" value="CBS_pair_SF"/>
    <property type="match status" value="1"/>
</dbReference>
<dbReference type="PROSITE" id="PS51371">
    <property type="entry name" value="CBS"/>
    <property type="match status" value="2"/>
</dbReference>
<sequence length="342" mass="38683">MTDISNLRNDLNLTKEDLTLSKSKEFQSFLSKSIEEVGLVRKLERKPLVWLDADENILSAFDKLSGQELLSAPVFCQISKQWVTILDIKDLVKFVVSLFDQENNLVQTIGFEQVSIRTLLTNKNGVFKRQCPMIGKSDSVFNLLDLFYKKFHRVCIAMSDDQMDIKIFSQLSLIKWMDKNKVLGSSGELSLKSLGLFNKDKPLIQIDHKKLAIDAFRLLAENNIYGVPVVNENGELLDNISVIDIKYCKMDKAKLLQPLYEFFYPSVGNAYPIPLRDMIVCAPQTKLREAMGRMAATKVHRIFLVKEVVEAGITQVPINVISVSDIVGSIATIAGIEKFNTR</sequence>
<dbReference type="SUPFAM" id="SSF54631">
    <property type="entry name" value="CBS-domain pair"/>
    <property type="match status" value="2"/>
</dbReference>
<dbReference type="PANTHER" id="PTHR13780:SF24">
    <property type="entry name" value="CBS DOMAIN-CONTAINING PROTEIN"/>
    <property type="match status" value="1"/>
</dbReference>
<keyword evidence="6" id="KW-1185">Reference proteome</keyword>
<gene>
    <name evidence="5" type="ORF">RB653_008613</name>
</gene>
<dbReference type="Proteomes" id="UP001344447">
    <property type="component" value="Unassembled WGS sequence"/>
</dbReference>
<proteinExistence type="predicted"/>
<dbReference type="InterPro" id="IPR000644">
    <property type="entry name" value="CBS_dom"/>
</dbReference>
<comment type="caution">
    <text evidence="5">The sequence shown here is derived from an EMBL/GenBank/DDBJ whole genome shotgun (WGS) entry which is preliminary data.</text>
</comment>
<evidence type="ECO:0000259" key="4">
    <source>
        <dbReference type="PROSITE" id="PS51371"/>
    </source>
</evidence>
<evidence type="ECO:0000256" key="3">
    <source>
        <dbReference type="PROSITE-ProRule" id="PRU00703"/>
    </source>
</evidence>
<dbReference type="EMBL" id="JAVFKY010000003">
    <property type="protein sequence ID" value="KAK5578938.1"/>
    <property type="molecule type" value="Genomic_DNA"/>
</dbReference>
<reference evidence="5 6" key="1">
    <citation type="submission" date="2023-11" db="EMBL/GenBank/DDBJ databases">
        <title>Dfirmibasis_genome.</title>
        <authorList>
            <person name="Edelbroek B."/>
            <person name="Kjellin J."/>
            <person name="Jerlstrom-Hultqvist J."/>
            <person name="Soderbom F."/>
        </authorList>
    </citation>
    <scope>NUCLEOTIDE SEQUENCE [LARGE SCALE GENOMIC DNA]</scope>
    <source>
        <strain evidence="5 6">TNS-C-14</strain>
    </source>
</reference>
<feature type="domain" description="CBS" evidence="4">
    <location>
        <begin position="274"/>
        <end position="338"/>
    </location>
</feature>
<evidence type="ECO:0000256" key="2">
    <source>
        <dbReference type="ARBA" id="ARBA00023122"/>
    </source>
</evidence>
<organism evidence="5 6">
    <name type="scientific">Dictyostelium firmibasis</name>
    <dbReference type="NCBI Taxonomy" id="79012"/>
    <lineage>
        <taxon>Eukaryota</taxon>
        <taxon>Amoebozoa</taxon>
        <taxon>Evosea</taxon>
        <taxon>Eumycetozoa</taxon>
        <taxon>Dictyostelia</taxon>
        <taxon>Dictyosteliales</taxon>
        <taxon>Dictyosteliaceae</taxon>
        <taxon>Dictyostelium</taxon>
    </lineage>
</organism>
<dbReference type="SMART" id="SM00116">
    <property type="entry name" value="CBS"/>
    <property type="match status" value="3"/>
</dbReference>
<dbReference type="Gene3D" id="3.10.580.10">
    <property type="entry name" value="CBS-domain"/>
    <property type="match status" value="2"/>
</dbReference>
<dbReference type="AlphaFoldDB" id="A0AAN7U0U7"/>
<feature type="domain" description="CBS" evidence="4">
    <location>
        <begin position="197"/>
        <end position="255"/>
    </location>
</feature>
<dbReference type="InterPro" id="IPR046342">
    <property type="entry name" value="CBS_dom_sf"/>
</dbReference>
<dbReference type="Pfam" id="PF00571">
    <property type="entry name" value="CBS"/>
    <property type="match status" value="2"/>
</dbReference>
<dbReference type="InterPro" id="IPR050511">
    <property type="entry name" value="AMPK_gamma/SDS23_families"/>
</dbReference>
<evidence type="ECO:0000313" key="5">
    <source>
        <dbReference type="EMBL" id="KAK5578938.1"/>
    </source>
</evidence>